<reference evidence="1" key="1">
    <citation type="submission" date="2018-05" db="EMBL/GenBank/DDBJ databases">
        <authorList>
            <person name="Lanie J.A."/>
            <person name="Ng W.-L."/>
            <person name="Kazmierczak K.M."/>
            <person name="Andrzejewski T.M."/>
            <person name="Davidsen T.M."/>
            <person name="Wayne K.J."/>
            <person name="Tettelin H."/>
            <person name="Glass J.I."/>
            <person name="Rusch D."/>
            <person name="Podicherti R."/>
            <person name="Tsui H.-C.T."/>
            <person name="Winkler M.E."/>
        </authorList>
    </citation>
    <scope>NUCLEOTIDE SEQUENCE</scope>
</reference>
<gene>
    <name evidence="1" type="ORF">METZ01_LOCUS445679</name>
</gene>
<proteinExistence type="predicted"/>
<name>A0A382ZCK0_9ZZZZ</name>
<dbReference type="AlphaFoldDB" id="A0A382ZCK0"/>
<evidence type="ECO:0000313" key="1">
    <source>
        <dbReference type="EMBL" id="SVD92825.1"/>
    </source>
</evidence>
<protein>
    <submittedName>
        <fullName evidence="1">Uncharacterized protein</fullName>
    </submittedName>
</protein>
<sequence length="125" mass="14926">MLFNHRIDGFLLKSWNYSPYKYSELFKKSGGYLKNHLQVNDSISQKLYQLMNATENKSALDYYYWNNKLLYLTVNNQFSGDFERNFQNAVVLSKNNSDIELALRLFYLRNIPRFSKETQELIISE</sequence>
<organism evidence="1">
    <name type="scientific">marine metagenome</name>
    <dbReference type="NCBI Taxonomy" id="408172"/>
    <lineage>
        <taxon>unclassified sequences</taxon>
        <taxon>metagenomes</taxon>
        <taxon>ecological metagenomes</taxon>
    </lineage>
</organism>
<dbReference type="EMBL" id="UINC01182550">
    <property type="protein sequence ID" value="SVD92825.1"/>
    <property type="molecule type" value="Genomic_DNA"/>
</dbReference>
<accession>A0A382ZCK0</accession>